<dbReference type="Pfam" id="PF13947">
    <property type="entry name" value="GUB_WAK_bind"/>
    <property type="match status" value="1"/>
</dbReference>
<dbReference type="GO" id="GO:0016020">
    <property type="term" value="C:membrane"/>
    <property type="evidence" value="ECO:0007669"/>
    <property type="project" value="UniProtKB-SubCell"/>
</dbReference>
<name>A0A9Q0R0W5_9MAGN</name>
<dbReference type="Proteomes" id="UP001141806">
    <property type="component" value="Unassembled WGS sequence"/>
</dbReference>
<dbReference type="GO" id="GO:0030247">
    <property type="term" value="F:polysaccharide binding"/>
    <property type="evidence" value="ECO:0007669"/>
    <property type="project" value="InterPro"/>
</dbReference>
<evidence type="ECO:0000313" key="5">
    <source>
        <dbReference type="EMBL" id="KAJ4978810.1"/>
    </source>
</evidence>
<evidence type="ECO:0000256" key="3">
    <source>
        <dbReference type="SAM" id="SignalP"/>
    </source>
</evidence>
<dbReference type="InterPro" id="IPR025287">
    <property type="entry name" value="WAK_GUB"/>
</dbReference>
<reference evidence="5" key="1">
    <citation type="journal article" date="2023" name="Plant J.">
        <title>The genome of the king protea, Protea cynaroides.</title>
        <authorList>
            <person name="Chang J."/>
            <person name="Duong T.A."/>
            <person name="Schoeman C."/>
            <person name="Ma X."/>
            <person name="Roodt D."/>
            <person name="Barker N."/>
            <person name="Li Z."/>
            <person name="Van de Peer Y."/>
            <person name="Mizrachi E."/>
        </authorList>
    </citation>
    <scope>NUCLEOTIDE SEQUENCE</scope>
    <source>
        <tissue evidence="5">Young leaves</tissue>
    </source>
</reference>
<gene>
    <name evidence="5" type="ORF">NE237_009590</name>
</gene>
<dbReference type="AlphaFoldDB" id="A0A9Q0R0W5"/>
<comment type="subcellular location">
    <subcellularLocation>
        <location evidence="1">Membrane</location>
        <topology evidence="1">Single-pass membrane protein</topology>
    </subcellularLocation>
</comment>
<evidence type="ECO:0000313" key="6">
    <source>
        <dbReference type="Proteomes" id="UP001141806"/>
    </source>
</evidence>
<protein>
    <recommendedName>
        <fullName evidence="4">Wall-associated receptor kinase galacturonan-binding domain-containing protein</fullName>
    </recommendedName>
</protein>
<keyword evidence="2 3" id="KW-0732">Signal</keyword>
<evidence type="ECO:0000256" key="2">
    <source>
        <dbReference type="ARBA" id="ARBA00022729"/>
    </source>
</evidence>
<proteinExistence type="predicted"/>
<accession>A0A9Q0R0W5</accession>
<feature type="domain" description="Wall-associated receptor kinase galacturonan-binding" evidence="4">
    <location>
        <begin position="30"/>
        <end position="86"/>
    </location>
</feature>
<feature type="signal peptide" evidence="3">
    <location>
        <begin position="1"/>
        <end position="17"/>
    </location>
</feature>
<keyword evidence="6" id="KW-1185">Reference proteome</keyword>
<evidence type="ECO:0000256" key="1">
    <source>
        <dbReference type="ARBA" id="ARBA00004167"/>
    </source>
</evidence>
<dbReference type="OrthoDB" id="4062651at2759"/>
<sequence>MGPLLLLFFLLFQLCPAVVPSALSLTKPGCQEKCENLLVPYPFGIGDTNCYRNPNFEVVCNDTYFPPKLFWVDTGKEIVNISLQGQYRLLNNVSSDYQFTAIGCDIMAYLYGSKDYNFTSGCIMLCPNKDALINGSCTGFGCCQTSIPKGYKHVETHVLSFYNHTNVYDFNPCSYVFVVDYNWYNFSTSDLLNFNYYLDDEGYPQVPLVVDWAIDWPTKNNTSCEEAMKDKTSYACGINNVCGISKNGLGYSCNCSQGYHGNPYLQNGNQDINECVNPNDNLWSNFSFCFN</sequence>
<dbReference type="EMBL" id="JAMYWD010000002">
    <property type="protein sequence ID" value="KAJ4978810.1"/>
    <property type="molecule type" value="Genomic_DNA"/>
</dbReference>
<evidence type="ECO:0000259" key="4">
    <source>
        <dbReference type="Pfam" id="PF13947"/>
    </source>
</evidence>
<organism evidence="5 6">
    <name type="scientific">Protea cynaroides</name>
    <dbReference type="NCBI Taxonomy" id="273540"/>
    <lineage>
        <taxon>Eukaryota</taxon>
        <taxon>Viridiplantae</taxon>
        <taxon>Streptophyta</taxon>
        <taxon>Embryophyta</taxon>
        <taxon>Tracheophyta</taxon>
        <taxon>Spermatophyta</taxon>
        <taxon>Magnoliopsida</taxon>
        <taxon>Proteales</taxon>
        <taxon>Proteaceae</taxon>
        <taxon>Protea</taxon>
    </lineage>
</organism>
<feature type="chain" id="PRO_5040107986" description="Wall-associated receptor kinase galacturonan-binding domain-containing protein" evidence="3">
    <location>
        <begin position="18"/>
        <end position="291"/>
    </location>
</feature>
<comment type="caution">
    <text evidence="5">The sequence shown here is derived from an EMBL/GenBank/DDBJ whole genome shotgun (WGS) entry which is preliminary data.</text>
</comment>
<dbReference type="PANTHER" id="PTHR33491">
    <property type="entry name" value="OSJNBA0016N04.9 PROTEIN"/>
    <property type="match status" value="1"/>
</dbReference>